<dbReference type="FunCoup" id="A0A1E1JSZ5">
    <property type="interactions" value="213"/>
</dbReference>
<feature type="compositionally biased region" description="Polar residues" evidence="3">
    <location>
        <begin position="274"/>
        <end position="316"/>
    </location>
</feature>
<dbReference type="GO" id="GO:1990414">
    <property type="term" value="P:replication-born double-strand break repair via sister chromatid exchange"/>
    <property type="evidence" value="ECO:0007669"/>
    <property type="project" value="TreeGrafter"/>
</dbReference>
<dbReference type="STRING" id="914237.A0A1E1JSZ5"/>
<keyword evidence="1" id="KW-0539">Nucleus</keyword>
<dbReference type="InterPro" id="IPR024986">
    <property type="entry name" value="Nipped-B_C"/>
</dbReference>
<dbReference type="GO" id="GO:0034087">
    <property type="term" value="P:establishment of mitotic sister chromatid cohesion"/>
    <property type="evidence" value="ECO:0007669"/>
    <property type="project" value="TreeGrafter"/>
</dbReference>
<feature type="coiled-coil region" evidence="2">
    <location>
        <begin position="82"/>
        <end position="109"/>
    </location>
</feature>
<reference evidence="6" key="1">
    <citation type="submission" date="2016-03" db="EMBL/GenBank/DDBJ databases">
        <authorList>
            <person name="Ploux O."/>
        </authorList>
    </citation>
    <scope>NUCLEOTIDE SEQUENCE [LARGE SCALE GENOMIC DNA]</scope>
    <source>
        <strain evidence="6">UK7</strain>
    </source>
</reference>
<feature type="region of interest" description="Disordered" evidence="3">
    <location>
        <begin position="1826"/>
        <end position="1908"/>
    </location>
</feature>
<dbReference type="CDD" id="cd23958">
    <property type="entry name" value="SCC2"/>
    <property type="match status" value="1"/>
</dbReference>
<dbReference type="FunFam" id="1.25.10.10:FF:000494">
    <property type="entry name" value="Sister chromatid cohesion protein"/>
    <property type="match status" value="1"/>
</dbReference>
<dbReference type="GO" id="GO:0140588">
    <property type="term" value="P:chromatin looping"/>
    <property type="evidence" value="ECO:0007669"/>
    <property type="project" value="InterPro"/>
</dbReference>
<dbReference type="Pfam" id="PF20168">
    <property type="entry name" value="PDS5"/>
    <property type="match status" value="1"/>
</dbReference>
<feature type="region of interest" description="Disordered" evidence="3">
    <location>
        <begin position="1"/>
        <end position="24"/>
    </location>
</feature>
<feature type="region of interest" description="Disordered" evidence="3">
    <location>
        <begin position="155"/>
        <end position="196"/>
    </location>
</feature>
<dbReference type="Proteomes" id="UP000178129">
    <property type="component" value="Unassembled WGS sequence"/>
</dbReference>
<dbReference type="EMBL" id="FJUW01000002">
    <property type="protein sequence ID" value="CZS88899.1"/>
    <property type="molecule type" value="Genomic_DNA"/>
</dbReference>
<evidence type="ECO:0000256" key="2">
    <source>
        <dbReference type="SAM" id="Coils"/>
    </source>
</evidence>
<keyword evidence="6" id="KW-1185">Reference proteome</keyword>
<keyword evidence="1" id="KW-0131">Cell cycle</keyword>
<proteinExistence type="inferred from homology"/>
<comment type="subcellular location">
    <subcellularLocation>
        <location evidence="1">Nucleus</location>
    </subcellularLocation>
</comment>
<accession>A0A1E1JSZ5</accession>
<dbReference type="GO" id="GO:0061775">
    <property type="term" value="F:cohesin loader activity"/>
    <property type="evidence" value="ECO:0007669"/>
    <property type="project" value="InterPro"/>
</dbReference>
<dbReference type="InterPro" id="IPR033031">
    <property type="entry name" value="Scc2/Nipped-B"/>
</dbReference>
<dbReference type="GO" id="GO:0003682">
    <property type="term" value="F:chromatin binding"/>
    <property type="evidence" value="ECO:0007669"/>
    <property type="project" value="TreeGrafter"/>
</dbReference>
<evidence type="ECO:0000313" key="6">
    <source>
        <dbReference type="Proteomes" id="UP000178129"/>
    </source>
</evidence>
<dbReference type="InterPro" id="IPR016024">
    <property type="entry name" value="ARM-type_fold"/>
</dbReference>
<organism evidence="5 6">
    <name type="scientific">Rhynchosporium graminicola</name>
    <dbReference type="NCBI Taxonomy" id="2792576"/>
    <lineage>
        <taxon>Eukaryota</taxon>
        <taxon>Fungi</taxon>
        <taxon>Dikarya</taxon>
        <taxon>Ascomycota</taxon>
        <taxon>Pezizomycotina</taxon>
        <taxon>Leotiomycetes</taxon>
        <taxon>Helotiales</taxon>
        <taxon>Ploettnerulaceae</taxon>
        <taxon>Rhynchosporium</taxon>
    </lineage>
</organism>
<feature type="domain" description="Sister chromatid cohesion C-terminal" evidence="4">
    <location>
        <begin position="1504"/>
        <end position="1688"/>
    </location>
</feature>
<dbReference type="PANTHER" id="PTHR21704">
    <property type="entry name" value="NIPPED-B-LIKE PROTEIN DELANGIN SCC2-RELATED"/>
    <property type="match status" value="1"/>
</dbReference>
<dbReference type="SUPFAM" id="SSF48371">
    <property type="entry name" value="ARM repeat"/>
    <property type="match status" value="1"/>
</dbReference>
<name>A0A1E1JSZ5_9HELO</name>
<dbReference type="GO" id="GO:0071169">
    <property type="term" value="P:establishment of protein localization to chromatin"/>
    <property type="evidence" value="ECO:0007669"/>
    <property type="project" value="TreeGrafter"/>
</dbReference>
<feature type="region of interest" description="Disordered" evidence="3">
    <location>
        <begin position="215"/>
        <end position="250"/>
    </location>
</feature>
<feature type="region of interest" description="Disordered" evidence="3">
    <location>
        <begin position="119"/>
        <end position="138"/>
    </location>
</feature>
<comment type="caution">
    <text evidence="5">The sequence shown here is derived from an EMBL/GenBank/DDBJ whole genome shotgun (WGS) entry which is preliminary data.</text>
</comment>
<dbReference type="GO" id="GO:0010468">
    <property type="term" value="P:regulation of gene expression"/>
    <property type="evidence" value="ECO:0007669"/>
    <property type="project" value="InterPro"/>
</dbReference>
<feature type="region of interest" description="Disordered" evidence="3">
    <location>
        <begin position="267"/>
        <end position="373"/>
    </location>
</feature>
<dbReference type="InParanoid" id="A0A1E1JSZ5"/>
<feature type="compositionally biased region" description="Polar residues" evidence="3">
    <location>
        <begin position="171"/>
        <end position="196"/>
    </location>
</feature>
<gene>
    <name evidence="5" type="ORF">RCO7_04573</name>
</gene>
<dbReference type="Pfam" id="PF12830">
    <property type="entry name" value="Nipped-B_C"/>
    <property type="match status" value="1"/>
</dbReference>
<feature type="compositionally biased region" description="Basic residues" evidence="3">
    <location>
        <begin position="1885"/>
        <end position="1897"/>
    </location>
</feature>
<evidence type="ECO:0000256" key="1">
    <source>
        <dbReference type="RuleBase" id="RU364107"/>
    </source>
</evidence>
<dbReference type="GO" id="GO:0090694">
    <property type="term" value="C:Scc2-Scc4 cohesin loading complex"/>
    <property type="evidence" value="ECO:0007669"/>
    <property type="project" value="TreeGrafter"/>
</dbReference>
<comment type="similarity">
    <text evidence="1">Belongs to the SCC2/Nipped-B family.</text>
</comment>
<dbReference type="PANTHER" id="PTHR21704:SF18">
    <property type="entry name" value="NIPPED-B-LIKE PROTEIN"/>
    <property type="match status" value="1"/>
</dbReference>
<evidence type="ECO:0000313" key="5">
    <source>
        <dbReference type="EMBL" id="CZS88899.1"/>
    </source>
</evidence>
<dbReference type="Gene3D" id="1.25.10.10">
    <property type="entry name" value="Leucine-rich Repeat Variant"/>
    <property type="match status" value="1"/>
</dbReference>
<keyword evidence="2" id="KW-0175">Coiled coil</keyword>
<evidence type="ECO:0000256" key="3">
    <source>
        <dbReference type="SAM" id="MobiDB-lite"/>
    </source>
</evidence>
<keyword evidence="1" id="KW-0677">Repeat</keyword>
<dbReference type="InterPro" id="IPR011989">
    <property type="entry name" value="ARM-like"/>
</dbReference>
<feature type="compositionally biased region" description="Polar residues" evidence="3">
    <location>
        <begin position="14"/>
        <end position="23"/>
    </location>
</feature>
<protein>
    <recommendedName>
        <fullName evidence="1">Sister chromatid cohesion protein</fullName>
    </recommendedName>
</protein>
<sequence>MDQNGNAIQHGAVNGSNGASVTNGPRRGYAKVFTVDEALPYSPFSSVVPFNSDIIPSPSIGVRSSASLFSTPTEREEGRQVLETLNRDAQHSNNTSERLQKSLNDLKELLKPGNIAQYSFKTSPNLTSERPSSTEPTISLSPFARMVYDRTSVEFNYPSPQRPSPPVMANRPQQKQNSPPQVKSQPKPLQQPAQRVVSNHQLHNENSKITVQLPVAKHSRPSPQPAPKTNEHASTPQKFEVATPDKPGSSFSVVIPSLPKDFSRTEYSQAGAKNASTSSSPSIDQTRVQIQPSTPAVQQIRTPLQPTPRATPQHGSQLVPPASNPGLAVIIPNLPSSFRPEDYEVLPSSPDTPQNLSRKRRRSEVDDEDDLVRSVDQRQKNDLAFRNLREYLQEIFEAEDQFQPGNGISSAVLVLSSEGYTLSLAAQAKLEILLQRVIDASRFSQIPLDDLLRVQKLCESALKDAESVDIKIEDSMGESEVENWLQQTSIAELGVKAARISLKLMSGGREEKQLYSEDVIQAALNVFKNATEACLIPIVEMRNSGTSAALFKLLSAQKAHISNLLSHSRRLFSLVASLVSTIDLSETVINTLEFTASRLIFVENAPSERDSIVKLSKFDSLRVVAMDVLAQIFLCNPVQRQGIFDEILTSLEKLPVTKQSARQFKLAEGGSIQLVSALIMRLVQTSASKPDDSKAKRRNKALEALNGDDGLEETEKYNASKYTINAEHKAEKQPVTAIQELADDVGQLLDTAKSNATYVVAFIVNRAMKSTKSGDAPYRNLLDLFVEDFITCLSSTDWPAAELMLRLFLFKMVQLAEGDKTPAPAKNMALDLLGSMGAAISELNSHVRKTASSLENGETELGRYLAKLAEDSLEKRASGAELVSWGAGPYRACLESLQHRCPVKDDHPQLRSAIGFFKAEWASKICSTFDNISDDDRDHERVEQEYGRLAYRLRMMISDSRWLSTEYSFDLISPPHARLAYSLTLLNSQFCESFSRVLSILLGSMTSEQATVRSKSLKSVNQVLDTDPTIIDREPAVKHLILRCANDTSVQVRDSALGLIGKCINIRPALEEEMITSILQRVNDSGVGVRKRAMRLSKDIYLHNTKREVRSLIADSLLHRVQDLDEGVQDLARQMIEEVWMSPFYQSTTSDNTSAQFKLAMSDHVALMVKTVQRGSGVAAVLDKVLQNMLSADAKLSGANFRVCKALVATMFETIIDNPAGEGNDAPSARDALQILTIFAKSNADLFTAEQAQLLQPYVANVGGNDDLQVYRSVIIIFRHILPHLSKAHNNFLAAIRKELLPAVARVGKSILDDVIACLWIISGVLGDYRQLTALVMSSLDGVSRMKNAKLSDDQVRKLTKLLPIAGMCGKHCDFDTQVEDFRKKFPAWKDDSVSKLMADTFAPFTSTSQPLEVRKAAFDAIGMVCQSWPKNFSSANIYTSFLTVFDEKELGLEAIVLRSFKDFLLLEEKRSEAGKEGATGAGVDTTAKLGVMGGGQGDGIAIGIAQRFLPFIVRIALSRQDDQGLLAAEVVASIARQGLVHPKETGSCLIALETSQNQKIAEIAVKEHRALHEKHETILEKEYMRAVQLAYVYQRDIVQNTHGATLNPYASKLALMMDVLKISKVKNRKRFLDNLCARIEFDPAKMDIENDLPHHLEFSQFIIENIAFFEYQTVDELLSTTTAMEKVVAALGTGIAHSIETEIFHVSLDQPSPVDEHGQSQAIPRTVDQQRLQQLTASSMMLSSLWEARTYLRRQYGLKSNLRDGKSKGATKDLNRAPVRAQGVNGDKFWELSESTMSALESEESMMTQCRAFVELLNVDQEFKVAAEDDEEADRARLNTPSEDEGISGTPGPPGSGRGRKRKGSVSTPGNRKKRARSSSVPRGRGKPKGAGKKRSVERSDDEGNGY</sequence>
<evidence type="ECO:0000259" key="4">
    <source>
        <dbReference type="Pfam" id="PF12830"/>
    </source>
</evidence>